<dbReference type="EMBL" id="BOQL01000018">
    <property type="protein sequence ID" value="GIM65757.1"/>
    <property type="molecule type" value="Genomic_DNA"/>
</dbReference>
<dbReference type="Proteomes" id="UP000681340">
    <property type="component" value="Unassembled WGS sequence"/>
</dbReference>
<keyword evidence="2" id="KW-1185">Reference proteome</keyword>
<accession>A0A919S5S2</accession>
<evidence type="ECO:0000313" key="1">
    <source>
        <dbReference type="EMBL" id="GIM65757.1"/>
    </source>
</evidence>
<reference evidence="1" key="1">
    <citation type="submission" date="2021-03" db="EMBL/GenBank/DDBJ databases">
        <title>Whole genome shotgun sequence of Actinoplanes auranticolor NBRC 12245.</title>
        <authorList>
            <person name="Komaki H."/>
            <person name="Tamura T."/>
        </authorList>
    </citation>
    <scope>NUCLEOTIDE SEQUENCE</scope>
    <source>
        <strain evidence="1">NBRC 12245</strain>
    </source>
</reference>
<gene>
    <name evidence="1" type="ORF">Aau02nite_19520</name>
</gene>
<sequence length="52" mass="6035">MHARGRDTRVDGTADMPVEHYLIQVWADEEQRPQVVHRASDRYGASLRETAR</sequence>
<organism evidence="1 2">
    <name type="scientific">Actinoplanes auranticolor</name>
    <dbReference type="NCBI Taxonomy" id="47988"/>
    <lineage>
        <taxon>Bacteria</taxon>
        <taxon>Bacillati</taxon>
        <taxon>Actinomycetota</taxon>
        <taxon>Actinomycetes</taxon>
        <taxon>Micromonosporales</taxon>
        <taxon>Micromonosporaceae</taxon>
        <taxon>Actinoplanes</taxon>
    </lineage>
</organism>
<protein>
    <submittedName>
        <fullName evidence="1">Uncharacterized protein</fullName>
    </submittedName>
</protein>
<dbReference type="RefSeq" id="WP_212988013.1">
    <property type="nucleotide sequence ID" value="NZ_BAABEA010000009.1"/>
</dbReference>
<name>A0A919S5S2_9ACTN</name>
<proteinExistence type="predicted"/>
<dbReference type="AlphaFoldDB" id="A0A919S5S2"/>
<evidence type="ECO:0000313" key="2">
    <source>
        <dbReference type="Proteomes" id="UP000681340"/>
    </source>
</evidence>
<comment type="caution">
    <text evidence="1">The sequence shown here is derived from an EMBL/GenBank/DDBJ whole genome shotgun (WGS) entry which is preliminary data.</text>
</comment>